<organism evidence="7 8">
    <name type="scientific">Colocasia esculenta</name>
    <name type="common">Wild taro</name>
    <name type="synonym">Arum esculentum</name>
    <dbReference type="NCBI Taxonomy" id="4460"/>
    <lineage>
        <taxon>Eukaryota</taxon>
        <taxon>Viridiplantae</taxon>
        <taxon>Streptophyta</taxon>
        <taxon>Embryophyta</taxon>
        <taxon>Tracheophyta</taxon>
        <taxon>Spermatophyta</taxon>
        <taxon>Magnoliopsida</taxon>
        <taxon>Liliopsida</taxon>
        <taxon>Araceae</taxon>
        <taxon>Aroideae</taxon>
        <taxon>Colocasieae</taxon>
        <taxon>Colocasia</taxon>
    </lineage>
</organism>
<dbReference type="EMBL" id="NMUH01003122">
    <property type="protein sequence ID" value="MQM03926.1"/>
    <property type="molecule type" value="Genomic_DNA"/>
</dbReference>
<dbReference type="Gene3D" id="3.30.40.10">
    <property type="entry name" value="Zinc/RING finger domain, C3HC4 (zinc finger)"/>
    <property type="match status" value="2"/>
</dbReference>
<keyword evidence="2 4" id="KW-0863">Zinc-finger</keyword>
<evidence type="ECO:0000256" key="4">
    <source>
        <dbReference type="PROSITE-ProRule" id="PRU00146"/>
    </source>
</evidence>
<feature type="region of interest" description="Disordered" evidence="5">
    <location>
        <begin position="1"/>
        <end position="52"/>
    </location>
</feature>
<gene>
    <name evidence="7" type="ORF">Taro_036717</name>
</gene>
<keyword evidence="1" id="KW-0479">Metal-binding</keyword>
<evidence type="ECO:0000256" key="5">
    <source>
        <dbReference type="SAM" id="MobiDB-lite"/>
    </source>
</evidence>
<dbReference type="SUPFAM" id="SSF57903">
    <property type="entry name" value="FYVE/PHD zinc finger"/>
    <property type="match status" value="3"/>
</dbReference>
<dbReference type="InterPro" id="IPR011011">
    <property type="entry name" value="Znf_FYVE_PHD"/>
</dbReference>
<evidence type="ECO:0000256" key="3">
    <source>
        <dbReference type="ARBA" id="ARBA00022833"/>
    </source>
</evidence>
<dbReference type="SMART" id="SM00249">
    <property type="entry name" value="PHD"/>
    <property type="match status" value="3"/>
</dbReference>
<evidence type="ECO:0000259" key="6">
    <source>
        <dbReference type="PROSITE" id="PS50016"/>
    </source>
</evidence>
<keyword evidence="3" id="KW-0862">Zinc</keyword>
<proteinExistence type="predicted"/>
<feature type="domain" description="PHD-type" evidence="6">
    <location>
        <begin position="472"/>
        <end position="522"/>
    </location>
</feature>
<feature type="compositionally biased region" description="Polar residues" evidence="5">
    <location>
        <begin position="34"/>
        <end position="51"/>
    </location>
</feature>
<dbReference type="PROSITE" id="PS50016">
    <property type="entry name" value="ZF_PHD_2"/>
    <property type="match status" value="3"/>
</dbReference>
<comment type="caution">
    <text evidence="7">The sequence shown here is derived from an EMBL/GenBank/DDBJ whole genome shotgun (WGS) entry which is preliminary data.</text>
</comment>
<dbReference type="OrthoDB" id="1903104at2759"/>
<sequence length="574" mass="63619">MAKEKENGGGGGRKRARSTIPGALVTYERRKRSSTGSGSVLQGDPSVSSGDQKAREVEHLFCDGVPQLDGCTRMEHHWIAVLEEALLSQDADDGIWSFIKKALAYAHLGITRNLNVHGAQFKYAHEGNGNLRGKSEDSFFNADKEQEVTLQRDISEQADFCVISKKWQKVLVEVLTSEKFSFLCNLLLGNFPGIKPSSIIDFSQIQTQMKNVACGRSVGQFHQDLQQVWERIQKIGQEMVLLATSLSNLSQAACQKQRSNRFGTEENSSGSHTTTQFPYGSEPSTKPEQTEVSCLYKVSICKHCGAAADGECSLICDGCEATYHFSCVKPAVQVIPTQSWYCSTCISGRNLSAEPDTTNTSQDSPHQKCVVCDRLKALGALEQPSHDDGENLTTANNSRESSVSSMDSEEPPQPSTALAPLCKICGTCEDEERKFIECAHGFCLYKYYHIQCLRTSQVASQRQRHGCWYCPSCLCIVCLINKDDGMIVMCDGCDEAYHTYCMKPPRTSVPEGKWYCVPCNILRAKEGMRRYEQWVLQQHGQSDGKRTSGSSKSMDMLLIAADKMETLAATKKNR</sequence>
<dbReference type="PANTHER" id="PTHR47162">
    <property type="entry name" value="OS02G0192300 PROTEIN"/>
    <property type="match status" value="1"/>
</dbReference>
<evidence type="ECO:0000256" key="2">
    <source>
        <dbReference type="ARBA" id="ARBA00022771"/>
    </source>
</evidence>
<dbReference type="InterPro" id="IPR001965">
    <property type="entry name" value="Znf_PHD"/>
</dbReference>
<dbReference type="InterPro" id="IPR013083">
    <property type="entry name" value="Znf_RING/FYVE/PHD"/>
</dbReference>
<dbReference type="AlphaFoldDB" id="A0A843W7K7"/>
<feature type="region of interest" description="Disordered" evidence="5">
    <location>
        <begin position="383"/>
        <end position="415"/>
    </location>
</feature>
<feature type="domain" description="PHD-type" evidence="6">
    <location>
        <begin position="298"/>
        <end position="348"/>
    </location>
</feature>
<feature type="region of interest" description="Disordered" evidence="5">
    <location>
        <begin position="260"/>
        <end position="285"/>
    </location>
</feature>
<dbReference type="PANTHER" id="PTHR47162:SF9">
    <property type="entry name" value="PHD FINGER PROTEIN EHD3-LIKE"/>
    <property type="match status" value="1"/>
</dbReference>
<evidence type="ECO:0000256" key="1">
    <source>
        <dbReference type="ARBA" id="ARBA00022723"/>
    </source>
</evidence>
<reference evidence="7" key="1">
    <citation type="submission" date="2017-07" db="EMBL/GenBank/DDBJ databases">
        <title>Taro Niue Genome Assembly and Annotation.</title>
        <authorList>
            <person name="Atibalentja N."/>
            <person name="Keating K."/>
            <person name="Fields C.J."/>
        </authorList>
    </citation>
    <scope>NUCLEOTIDE SEQUENCE</scope>
    <source>
        <strain evidence="7">Niue_2</strain>
        <tissue evidence="7">Leaf</tissue>
    </source>
</reference>
<accession>A0A843W7K7</accession>
<dbReference type="Proteomes" id="UP000652761">
    <property type="component" value="Unassembled WGS sequence"/>
</dbReference>
<evidence type="ECO:0000313" key="7">
    <source>
        <dbReference type="EMBL" id="MQM03926.1"/>
    </source>
</evidence>
<protein>
    <recommendedName>
        <fullName evidence="6">PHD-type domain-containing protein</fullName>
    </recommendedName>
</protein>
<keyword evidence="8" id="KW-1185">Reference proteome</keyword>
<name>A0A843W7K7_COLES</name>
<dbReference type="Gene3D" id="2.30.30.1150">
    <property type="match status" value="1"/>
</dbReference>
<dbReference type="InterPro" id="IPR019787">
    <property type="entry name" value="Znf_PHD-finger"/>
</dbReference>
<dbReference type="Pfam" id="PF00628">
    <property type="entry name" value="PHD"/>
    <property type="match status" value="2"/>
</dbReference>
<evidence type="ECO:0000313" key="8">
    <source>
        <dbReference type="Proteomes" id="UP000652761"/>
    </source>
</evidence>
<feature type="domain" description="PHD-type" evidence="6">
    <location>
        <begin position="419"/>
        <end position="476"/>
    </location>
</feature>
<dbReference type="GO" id="GO:0008270">
    <property type="term" value="F:zinc ion binding"/>
    <property type="evidence" value="ECO:0007669"/>
    <property type="project" value="UniProtKB-KW"/>
</dbReference>